<name>A0A3P8XWH7_ESOLU</name>
<dbReference type="Ensembl" id="ENSELUT00000004953.3">
    <property type="protein sequence ID" value="ENSELUP00000008806.3"/>
    <property type="gene ID" value="ENSELUG00000009398.3"/>
</dbReference>
<dbReference type="Pfam" id="PF01034">
    <property type="entry name" value="Syndecan"/>
    <property type="match status" value="1"/>
</dbReference>
<feature type="transmembrane region" description="Helical" evidence="11">
    <location>
        <begin position="251"/>
        <end position="272"/>
    </location>
</feature>
<feature type="chain" id="PRO_5044315189" description="Sushi domain-containing protein" evidence="12">
    <location>
        <begin position="25"/>
        <end position="294"/>
    </location>
</feature>
<dbReference type="Pfam" id="PF00084">
    <property type="entry name" value="Sushi"/>
    <property type="match status" value="3"/>
</dbReference>
<feature type="domain" description="Sushi" evidence="13">
    <location>
        <begin position="145"/>
        <end position="205"/>
    </location>
</feature>
<keyword evidence="8 10" id="KW-1015">Disulfide bond</keyword>
<keyword evidence="15" id="KW-1185">Reference proteome</keyword>
<dbReference type="Bgee" id="ENSELUG00000009398">
    <property type="expression patterns" value="Expressed in spleen and 14 other cell types or tissues"/>
</dbReference>
<comment type="subcellular location">
    <subcellularLocation>
        <location evidence="1">Membrane</location>
        <topology evidence="1">Single-pass type I membrane protein</topology>
    </subcellularLocation>
</comment>
<keyword evidence="9" id="KW-0325">Glycoprotein</keyword>
<evidence type="ECO:0000256" key="11">
    <source>
        <dbReference type="SAM" id="Phobius"/>
    </source>
</evidence>
<dbReference type="AlphaFoldDB" id="A0A3P8XWH7"/>
<evidence type="ECO:0000256" key="5">
    <source>
        <dbReference type="ARBA" id="ARBA00022737"/>
    </source>
</evidence>
<evidence type="ECO:0000256" key="10">
    <source>
        <dbReference type="PROSITE-ProRule" id="PRU00302"/>
    </source>
</evidence>
<keyword evidence="3 10" id="KW-0768">Sushi</keyword>
<protein>
    <recommendedName>
        <fullName evidence="13">Sushi domain-containing protein</fullName>
    </recommendedName>
</protein>
<comment type="caution">
    <text evidence="10">Lacks conserved residue(s) required for the propagation of feature annotation.</text>
</comment>
<reference evidence="14" key="4">
    <citation type="submission" date="2025-09" db="UniProtKB">
        <authorList>
            <consortium name="Ensembl"/>
        </authorList>
    </citation>
    <scope>IDENTIFICATION</scope>
</reference>
<feature type="signal peptide" evidence="12">
    <location>
        <begin position="1"/>
        <end position="24"/>
    </location>
</feature>
<dbReference type="PROSITE" id="PS50923">
    <property type="entry name" value="SUSHI"/>
    <property type="match status" value="3"/>
</dbReference>
<evidence type="ECO:0000259" key="13">
    <source>
        <dbReference type="PROSITE" id="PS50923"/>
    </source>
</evidence>
<dbReference type="InterPro" id="IPR027789">
    <property type="entry name" value="Syndecan/Neurexin_dom"/>
</dbReference>
<evidence type="ECO:0000256" key="7">
    <source>
        <dbReference type="ARBA" id="ARBA00023136"/>
    </source>
</evidence>
<dbReference type="CDD" id="cd00033">
    <property type="entry name" value="CCP"/>
    <property type="match status" value="3"/>
</dbReference>
<feature type="domain" description="Sushi" evidence="13">
    <location>
        <begin position="24"/>
        <end position="86"/>
    </location>
</feature>
<sequence length="294" mass="32554">MFYSTSWTSWISMISLIFITEGTAQCLKPTGKENVVLTNDALLQNDYPEGSEVTFQCSNGYVIEQGSERITCTNRNWSVLELTCKKKDCGYPAEIPHLKYDYKAGGTLFGASIRVFCDKGYYLQGPSYRQCFATGWSGKPKCEVVICEVPNNISNGIISRKPDKEFPEYGDVIQYSCNQGYTLVGNKSSECNEDGEYTSTPECKDTTTTISSSITTLTTMTVPTTKQGIFTGLEGQEDTWESDINDATGNAALVGGVLGTLIVTLVVLIILYRFSKKKGSYQTGEDHRRKEELL</sequence>
<evidence type="ECO:0000256" key="6">
    <source>
        <dbReference type="ARBA" id="ARBA00022989"/>
    </source>
</evidence>
<proteinExistence type="inferred from homology"/>
<dbReference type="PANTHER" id="PTHR19325">
    <property type="entry name" value="COMPLEMENT COMPONENT-RELATED SUSHI DOMAIN-CONTAINING"/>
    <property type="match status" value="1"/>
</dbReference>
<dbReference type="GO" id="GO:0016020">
    <property type="term" value="C:membrane"/>
    <property type="evidence" value="ECO:0007669"/>
    <property type="project" value="UniProtKB-SubCell"/>
</dbReference>
<dbReference type="SUPFAM" id="SSF57535">
    <property type="entry name" value="Complement control module/SCR domain"/>
    <property type="match status" value="3"/>
</dbReference>
<dbReference type="Gene3D" id="2.10.70.10">
    <property type="entry name" value="Complement Module, domain 1"/>
    <property type="match status" value="3"/>
</dbReference>
<reference evidence="14" key="2">
    <citation type="submission" date="2020-02" db="EMBL/GenBank/DDBJ databases">
        <title>Esox lucius (northern pike) genome, fEsoLuc1, primary haplotype.</title>
        <authorList>
            <person name="Myers G."/>
            <person name="Karagic N."/>
            <person name="Meyer A."/>
            <person name="Pippel M."/>
            <person name="Reichard M."/>
            <person name="Winkler S."/>
            <person name="Tracey A."/>
            <person name="Sims Y."/>
            <person name="Howe K."/>
            <person name="Rhie A."/>
            <person name="Formenti G."/>
            <person name="Durbin R."/>
            <person name="Fedrigo O."/>
            <person name="Jarvis E.D."/>
        </authorList>
    </citation>
    <scope>NUCLEOTIDE SEQUENCE [LARGE SCALE GENOMIC DNA]</scope>
</reference>
<dbReference type="RefSeq" id="XP_010862577.2">
    <property type="nucleotide sequence ID" value="XM_010864275.4"/>
</dbReference>
<reference evidence="14" key="3">
    <citation type="submission" date="2025-08" db="UniProtKB">
        <authorList>
            <consortium name="Ensembl"/>
        </authorList>
    </citation>
    <scope>IDENTIFICATION</scope>
</reference>
<organism evidence="14 15">
    <name type="scientific">Esox lucius</name>
    <name type="common">Northern pike</name>
    <dbReference type="NCBI Taxonomy" id="8010"/>
    <lineage>
        <taxon>Eukaryota</taxon>
        <taxon>Metazoa</taxon>
        <taxon>Chordata</taxon>
        <taxon>Craniata</taxon>
        <taxon>Vertebrata</taxon>
        <taxon>Euteleostomi</taxon>
        <taxon>Actinopterygii</taxon>
        <taxon>Neopterygii</taxon>
        <taxon>Teleostei</taxon>
        <taxon>Protacanthopterygii</taxon>
        <taxon>Esociformes</taxon>
        <taxon>Esocidae</taxon>
        <taxon>Esox</taxon>
    </lineage>
</organism>
<keyword evidence="5" id="KW-0677">Repeat</keyword>
<evidence type="ECO:0000313" key="15">
    <source>
        <dbReference type="Proteomes" id="UP000265140"/>
    </source>
</evidence>
<keyword evidence="12" id="KW-0732">Signal</keyword>
<feature type="domain" description="Sushi" evidence="13">
    <location>
        <begin position="87"/>
        <end position="144"/>
    </location>
</feature>
<evidence type="ECO:0000256" key="8">
    <source>
        <dbReference type="ARBA" id="ARBA00023157"/>
    </source>
</evidence>
<dbReference type="Proteomes" id="UP000265140">
    <property type="component" value="Chromosome 17"/>
</dbReference>
<evidence type="ECO:0000256" key="3">
    <source>
        <dbReference type="ARBA" id="ARBA00022659"/>
    </source>
</evidence>
<comment type="similarity">
    <text evidence="2">Belongs to the neurexin family.</text>
</comment>
<dbReference type="KEGG" id="els:105005989"/>
<dbReference type="STRING" id="8010.ENSELUP00000008806"/>
<dbReference type="PANTHER" id="PTHR19325:SF569">
    <property type="entry name" value="COMPLEMENT COMPONENT 4 BINDING PROTEIN, SECRETORY-RELATED"/>
    <property type="match status" value="1"/>
</dbReference>
<reference evidence="15" key="1">
    <citation type="journal article" date="2014" name="PLoS ONE">
        <title>The genome and linkage map of the northern pike (Esox lucius): conserved synteny revealed between the salmonid sister group and the Neoteleostei.</title>
        <authorList>
            <person name="Rondeau E.B."/>
            <person name="Minkley D.R."/>
            <person name="Leong J.S."/>
            <person name="Messmer A.M."/>
            <person name="Jantzen J.R."/>
            <person name="von Schalburg K.R."/>
            <person name="Lemon C."/>
            <person name="Bird N.H."/>
            <person name="Koop B.F."/>
        </authorList>
    </citation>
    <scope>NUCLEOTIDE SEQUENCE</scope>
</reference>
<evidence type="ECO:0000256" key="9">
    <source>
        <dbReference type="ARBA" id="ARBA00023180"/>
    </source>
</evidence>
<evidence type="ECO:0000256" key="1">
    <source>
        <dbReference type="ARBA" id="ARBA00004479"/>
    </source>
</evidence>
<keyword evidence="4 11" id="KW-0812">Transmembrane</keyword>
<dbReference type="InterPro" id="IPR000436">
    <property type="entry name" value="Sushi_SCR_CCP_dom"/>
</dbReference>
<dbReference type="InterPro" id="IPR035976">
    <property type="entry name" value="Sushi/SCR/CCP_sf"/>
</dbReference>
<dbReference type="GeneID" id="105005989"/>
<evidence type="ECO:0000313" key="14">
    <source>
        <dbReference type="Ensembl" id="ENSELUP00000008806.3"/>
    </source>
</evidence>
<evidence type="ECO:0000256" key="2">
    <source>
        <dbReference type="ARBA" id="ARBA00010241"/>
    </source>
</evidence>
<feature type="disulfide bond" evidence="10">
    <location>
        <begin position="57"/>
        <end position="84"/>
    </location>
</feature>
<evidence type="ECO:0000256" key="12">
    <source>
        <dbReference type="SAM" id="SignalP"/>
    </source>
</evidence>
<dbReference type="SMART" id="SM00032">
    <property type="entry name" value="CCP"/>
    <property type="match status" value="3"/>
</dbReference>
<evidence type="ECO:0000256" key="4">
    <source>
        <dbReference type="ARBA" id="ARBA00022692"/>
    </source>
</evidence>
<keyword evidence="6 11" id="KW-1133">Transmembrane helix</keyword>
<keyword evidence="7 11" id="KW-0472">Membrane</keyword>
<dbReference type="InterPro" id="IPR050350">
    <property type="entry name" value="Compl-Cell_Adhes-Reg"/>
</dbReference>
<accession>A0A3P8XWH7</accession>
<dbReference type="OrthoDB" id="8961654at2759"/>
<dbReference type="GeneTree" id="ENSGT00940000163310"/>